<dbReference type="GO" id="GO:0003677">
    <property type="term" value="F:DNA binding"/>
    <property type="evidence" value="ECO:0007669"/>
    <property type="project" value="InterPro"/>
</dbReference>
<organism evidence="2 3">
    <name type="scientific">Candidatus Saccharimonas aalborgensis</name>
    <dbReference type="NCBI Taxonomy" id="1332188"/>
    <lineage>
        <taxon>Bacteria</taxon>
        <taxon>Candidatus Saccharimonadota</taxon>
        <taxon>Candidatus Saccharimonadia</taxon>
        <taxon>Candidatus Saccharimonadales</taxon>
        <taxon>Candidatus Saccharimonadaceae</taxon>
        <taxon>Candidatus Saccharimonas</taxon>
    </lineage>
</organism>
<dbReference type="KEGG" id="saal:L336_0474"/>
<dbReference type="STRING" id="1332188.L336_0474"/>
<dbReference type="OrthoDB" id="9773308at2"/>
<dbReference type="Pfam" id="PF12728">
    <property type="entry name" value="HTH_17"/>
    <property type="match status" value="1"/>
</dbReference>
<sequence length="62" mass="7246">MNAKNDEPEYLTLAQASKFLQVSQPTLRNWDRNGTLKAFRLGTRKAMRYKKADLIKFIEKSN</sequence>
<reference evidence="2 3" key="1">
    <citation type="journal article" date="2013" name="Nat. Biotechnol.">
        <title>Genome sequences of rare, uncultured bacteria obtained by differential coverage binning of multiple metagenomes.</title>
        <authorList>
            <person name="Albertsen M."/>
            <person name="Hugenholtz P."/>
            <person name="Skarshewski A."/>
            <person name="Nielsen K.L."/>
            <person name="Tyson G.W."/>
            <person name="Nielsen P.H."/>
        </authorList>
    </citation>
    <scope>NUCLEOTIDE SEQUENCE [LARGE SCALE GENOMIC DNA]</scope>
    <source>
        <strain evidence="2">TM71</strain>
    </source>
</reference>
<dbReference type="HOGENOM" id="CLU_2932727_0_0_0"/>
<dbReference type="SUPFAM" id="SSF46955">
    <property type="entry name" value="Putative DNA-binding domain"/>
    <property type="match status" value="1"/>
</dbReference>
<dbReference type="EMBL" id="CP005957">
    <property type="protein sequence ID" value="AGL62180.1"/>
    <property type="molecule type" value="Genomic_DNA"/>
</dbReference>
<dbReference type="NCBIfam" id="TIGR01764">
    <property type="entry name" value="excise"/>
    <property type="match status" value="1"/>
</dbReference>
<name>R4PVD4_9BACT</name>
<keyword evidence="3" id="KW-1185">Reference proteome</keyword>
<evidence type="ECO:0000313" key="2">
    <source>
        <dbReference type="EMBL" id="AGL62180.1"/>
    </source>
</evidence>
<dbReference type="InterPro" id="IPR041657">
    <property type="entry name" value="HTH_17"/>
</dbReference>
<evidence type="ECO:0000259" key="1">
    <source>
        <dbReference type="Pfam" id="PF12728"/>
    </source>
</evidence>
<dbReference type="AlphaFoldDB" id="R4PVD4"/>
<dbReference type="InterPro" id="IPR009061">
    <property type="entry name" value="DNA-bd_dom_put_sf"/>
</dbReference>
<proteinExistence type="predicted"/>
<accession>R4PVD4</accession>
<dbReference type="Gene3D" id="1.10.1660.10">
    <property type="match status" value="1"/>
</dbReference>
<gene>
    <name evidence="2" type="ORF">L336_0474</name>
</gene>
<dbReference type="Proteomes" id="UP000013893">
    <property type="component" value="Chromosome"/>
</dbReference>
<feature type="domain" description="Helix-turn-helix" evidence="1">
    <location>
        <begin position="10"/>
        <end position="60"/>
    </location>
</feature>
<dbReference type="InterPro" id="IPR010093">
    <property type="entry name" value="SinI_DNA-bd"/>
</dbReference>
<evidence type="ECO:0000313" key="3">
    <source>
        <dbReference type="Proteomes" id="UP000013893"/>
    </source>
</evidence>
<dbReference type="RefSeq" id="WP_015641630.1">
    <property type="nucleotide sequence ID" value="NC_021219.1"/>
</dbReference>
<protein>
    <recommendedName>
        <fullName evidence="1">Helix-turn-helix domain-containing protein</fullName>
    </recommendedName>
</protein>